<feature type="region of interest" description="Disordered" evidence="1">
    <location>
        <begin position="43"/>
        <end position="153"/>
    </location>
</feature>
<comment type="caution">
    <text evidence="2">The sequence shown here is derived from an EMBL/GenBank/DDBJ whole genome shotgun (WGS) entry which is preliminary data.</text>
</comment>
<feature type="compositionally biased region" description="Acidic residues" evidence="1">
    <location>
        <begin position="345"/>
        <end position="365"/>
    </location>
</feature>
<evidence type="ECO:0000313" key="2">
    <source>
        <dbReference type="EMBL" id="KAK5529531.1"/>
    </source>
</evidence>
<feature type="region of interest" description="Disordered" evidence="1">
    <location>
        <begin position="294"/>
        <end position="386"/>
    </location>
</feature>
<evidence type="ECO:0000256" key="1">
    <source>
        <dbReference type="SAM" id="MobiDB-lite"/>
    </source>
</evidence>
<reference evidence="2 3" key="1">
    <citation type="submission" date="2023-06" db="EMBL/GenBank/DDBJ databases">
        <title>Black Yeasts Isolated from many extreme environments.</title>
        <authorList>
            <person name="Coleine C."/>
            <person name="Stajich J.E."/>
            <person name="Selbmann L."/>
        </authorList>
    </citation>
    <scope>NUCLEOTIDE SEQUENCE [LARGE SCALE GENOMIC DNA]</scope>
    <source>
        <strain evidence="2 3">CCFEE 5887</strain>
    </source>
</reference>
<feature type="compositionally biased region" description="Polar residues" evidence="1">
    <location>
        <begin position="60"/>
        <end position="69"/>
    </location>
</feature>
<keyword evidence="3" id="KW-1185">Reference proteome</keyword>
<feature type="compositionally biased region" description="Polar residues" evidence="1">
    <location>
        <begin position="324"/>
        <end position="337"/>
    </location>
</feature>
<sequence length="578" mass="62636">MARRIDDPDNLNAFLRLIHGTPLSASPNARLAAVAQTLLPTATLNDTRDQTEPEPEHVDTTTAPGSTAPSVEASPAAGSRAPPPTPETSLNNVDKIAPLDPIWEDDGDGFSEERGTPVQAPAQPTPPVRYSPEKMATPPSRATPSRSILGEMPTNLTPTQRRLLVKCRTDIDEQDKMRIIQQMQSQAQNYMEETVERFRQTKEAMFAQAQEQAAAKALYNIEVKQAGGQASALSALARPFPPIPDFPADYQEAPVTPASVGGVQLWETDTPVAPAEGPSFTVTSTPPVEKLVPETMTKEQPDSGDNLTPAPKGDNSDSPFKGATSPTIVVTASTDTGGSIRGADSCEEEETHSEGQDVDTGDESGDEAREHRTHFKSWGAPTTRNKPKSRIRKVILTGLPATADLTLVQTLIHGGIVESMRLSPAGPESTTANAYVVFTSADACDKYYDRYPNGFDVRFQGKKYAVLVNKGEDVDVISGMMQGYIDCGATRVIKVSQVDEEWGIVALNKLAEGKNKVRQVETVLDAYRNGERTIHFRFANIPDAVRFKGILIRSFDWEGCSVDFAEDPCSKATGIHYD</sequence>
<evidence type="ECO:0008006" key="4">
    <source>
        <dbReference type="Google" id="ProtNLM"/>
    </source>
</evidence>
<accession>A0AAV9PTZ9</accession>
<protein>
    <recommendedName>
        <fullName evidence="4">RRM domain-containing protein</fullName>
    </recommendedName>
</protein>
<name>A0AAV9PTZ9_9PEZI</name>
<dbReference type="AlphaFoldDB" id="A0AAV9PTZ9"/>
<organism evidence="2 3">
    <name type="scientific">Vermiconidia calcicola</name>
    <dbReference type="NCBI Taxonomy" id="1690605"/>
    <lineage>
        <taxon>Eukaryota</taxon>
        <taxon>Fungi</taxon>
        <taxon>Dikarya</taxon>
        <taxon>Ascomycota</taxon>
        <taxon>Pezizomycotina</taxon>
        <taxon>Dothideomycetes</taxon>
        <taxon>Dothideomycetidae</taxon>
        <taxon>Mycosphaerellales</taxon>
        <taxon>Extremaceae</taxon>
        <taxon>Vermiconidia</taxon>
    </lineage>
</organism>
<feature type="compositionally biased region" description="Basic and acidic residues" evidence="1">
    <location>
        <begin position="46"/>
        <end position="59"/>
    </location>
</feature>
<proteinExistence type="predicted"/>
<dbReference type="EMBL" id="JAXLQG010000022">
    <property type="protein sequence ID" value="KAK5529531.1"/>
    <property type="molecule type" value="Genomic_DNA"/>
</dbReference>
<dbReference type="Proteomes" id="UP001345827">
    <property type="component" value="Unassembled WGS sequence"/>
</dbReference>
<gene>
    <name evidence="2" type="ORF">LTR25_009780</name>
</gene>
<evidence type="ECO:0000313" key="3">
    <source>
        <dbReference type="Proteomes" id="UP001345827"/>
    </source>
</evidence>